<dbReference type="PROSITE" id="PS50893">
    <property type="entry name" value="ABC_TRANSPORTER_2"/>
    <property type="match status" value="1"/>
</dbReference>
<organism evidence="5 6">
    <name type="scientific">Nocardia transvalensis</name>
    <dbReference type="NCBI Taxonomy" id="37333"/>
    <lineage>
        <taxon>Bacteria</taxon>
        <taxon>Bacillati</taxon>
        <taxon>Actinomycetota</taxon>
        <taxon>Actinomycetes</taxon>
        <taxon>Mycobacteriales</taxon>
        <taxon>Nocardiaceae</taxon>
        <taxon>Nocardia</taxon>
    </lineage>
</organism>
<dbReference type="PANTHER" id="PTHR42781">
    <property type="entry name" value="SPERMIDINE/PUTRESCINE IMPORT ATP-BINDING PROTEIN POTA"/>
    <property type="match status" value="1"/>
</dbReference>
<dbReference type="InterPro" id="IPR003593">
    <property type="entry name" value="AAA+_ATPase"/>
</dbReference>
<dbReference type="InterPro" id="IPR050093">
    <property type="entry name" value="ABC_SmlMolc_Importer"/>
</dbReference>
<dbReference type="CDD" id="cd03293">
    <property type="entry name" value="ABC_NrtD_SsuB_transporters"/>
    <property type="match status" value="1"/>
</dbReference>
<protein>
    <submittedName>
        <fullName evidence="5">ABC-type nitrate/sulfonate/bicarbonate transport system ATPase subunit</fullName>
    </submittedName>
</protein>
<dbReference type="InterPro" id="IPR027417">
    <property type="entry name" value="P-loop_NTPase"/>
</dbReference>
<evidence type="ECO:0000256" key="2">
    <source>
        <dbReference type="ARBA" id="ARBA00022741"/>
    </source>
</evidence>
<dbReference type="EMBL" id="JACHIT010000002">
    <property type="protein sequence ID" value="MBB5918363.1"/>
    <property type="molecule type" value="Genomic_DNA"/>
</dbReference>
<keyword evidence="6" id="KW-1185">Reference proteome</keyword>
<comment type="caution">
    <text evidence="5">The sequence shown here is derived from an EMBL/GenBank/DDBJ whole genome shotgun (WGS) entry which is preliminary data.</text>
</comment>
<feature type="domain" description="ABC transporter" evidence="4">
    <location>
        <begin position="16"/>
        <end position="245"/>
    </location>
</feature>
<dbReference type="PANTHER" id="PTHR42781:SF8">
    <property type="entry name" value="BICARBONATE TRANSPORT ATP-BINDING PROTEIN CMPC"/>
    <property type="match status" value="1"/>
</dbReference>
<dbReference type="AlphaFoldDB" id="A0A7W9UM94"/>
<dbReference type="Pfam" id="PF00005">
    <property type="entry name" value="ABC_tran"/>
    <property type="match status" value="1"/>
</dbReference>
<keyword evidence="1" id="KW-0813">Transport</keyword>
<evidence type="ECO:0000259" key="4">
    <source>
        <dbReference type="PROSITE" id="PS50893"/>
    </source>
</evidence>
<dbReference type="GO" id="GO:0016887">
    <property type="term" value="F:ATP hydrolysis activity"/>
    <property type="evidence" value="ECO:0007669"/>
    <property type="project" value="InterPro"/>
</dbReference>
<proteinExistence type="predicted"/>
<accession>A0A7W9UM94</accession>
<dbReference type="GO" id="GO:0005524">
    <property type="term" value="F:ATP binding"/>
    <property type="evidence" value="ECO:0007669"/>
    <property type="project" value="UniProtKB-KW"/>
</dbReference>
<evidence type="ECO:0000256" key="1">
    <source>
        <dbReference type="ARBA" id="ARBA00022448"/>
    </source>
</evidence>
<dbReference type="InterPro" id="IPR003439">
    <property type="entry name" value="ABC_transporter-like_ATP-bd"/>
</dbReference>
<dbReference type="RefSeq" id="WP_040753358.1">
    <property type="nucleotide sequence ID" value="NZ_JACHIT010000002.1"/>
</dbReference>
<dbReference type="Gene3D" id="3.40.50.300">
    <property type="entry name" value="P-loop containing nucleotide triphosphate hydrolases"/>
    <property type="match status" value="1"/>
</dbReference>
<dbReference type="SMART" id="SM00382">
    <property type="entry name" value="AAA"/>
    <property type="match status" value="1"/>
</dbReference>
<keyword evidence="3" id="KW-0067">ATP-binding</keyword>
<dbReference type="PROSITE" id="PS00211">
    <property type="entry name" value="ABC_TRANSPORTER_1"/>
    <property type="match status" value="1"/>
</dbReference>
<dbReference type="SUPFAM" id="SSF52540">
    <property type="entry name" value="P-loop containing nucleoside triphosphate hydrolases"/>
    <property type="match status" value="1"/>
</dbReference>
<evidence type="ECO:0000256" key="3">
    <source>
        <dbReference type="ARBA" id="ARBA00022840"/>
    </source>
</evidence>
<dbReference type="InterPro" id="IPR017871">
    <property type="entry name" value="ABC_transporter-like_CS"/>
</dbReference>
<evidence type="ECO:0000313" key="6">
    <source>
        <dbReference type="Proteomes" id="UP000540412"/>
    </source>
</evidence>
<reference evidence="5 6" key="1">
    <citation type="submission" date="2020-08" db="EMBL/GenBank/DDBJ databases">
        <title>Sequencing the genomes of 1000 actinobacteria strains.</title>
        <authorList>
            <person name="Klenk H.-P."/>
        </authorList>
    </citation>
    <scope>NUCLEOTIDE SEQUENCE [LARGE SCALE GENOMIC DNA]</scope>
    <source>
        <strain evidence="5 6">DSM 43582</strain>
    </source>
</reference>
<evidence type="ECO:0000313" key="5">
    <source>
        <dbReference type="EMBL" id="MBB5918363.1"/>
    </source>
</evidence>
<sequence length="268" mass="28991">MKIYTTGRRPRRPAHIHIERLGKRYPGADGFAVEAIGLDITAGEFVCVVGASGGGKSTLLRILAGFESPTTGSVTVGDEPITGPGPDRGVVFQDYGLFPWLTVAENIAYGPKQARLTRADVRETTERCLATVGLARMRDAFPHQLSGGMQQRVAIARVLANRPAVLLMDEPFGALDALTRSAMQAELKRIHRETGVTVVFITHSIDEAVYLADRVVVMAGGSAHGNAGHVRQILDIDLPAERDTTAPEFNDYKRRVDALVHQGNERAA</sequence>
<keyword evidence="2" id="KW-0547">Nucleotide-binding</keyword>
<gene>
    <name evidence="5" type="ORF">BJY24_007275</name>
</gene>
<name>A0A7W9UM94_9NOCA</name>
<dbReference type="Proteomes" id="UP000540412">
    <property type="component" value="Unassembled WGS sequence"/>
</dbReference>